<accession>A0A9X4RUS6</accession>
<dbReference type="AlphaFoldDB" id="A0A9X4RUS6"/>
<sequence length="182" mass="21076">MRLAIFVLLLAIIGCKSENKGPQEVIESKPLEISGNEIINYITYCNDRFDVCMIYPSNFSAQLEPANGDGRTFRNEIDSAEIVLYGYIDQTNQGLQPQLDLYKEFLEIENQNKIDNGYEILGKDLETGFIHKERIFIKPDTTAGKYTDGTPMNIIYSLQFTYPQEKDKKYKKYWSKMIEKLN</sequence>
<keyword evidence="2" id="KW-1185">Reference proteome</keyword>
<evidence type="ECO:0000313" key="2">
    <source>
        <dbReference type="Proteomes" id="UP001152599"/>
    </source>
</evidence>
<dbReference type="EMBL" id="JANCMU010000002">
    <property type="protein sequence ID" value="MDG4945976.1"/>
    <property type="molecule type" value="Genomic_DNA"/>
</dbReference>
<dbReference type="PROSITE" id="PS51257">
    <property type="entry name" value="PROKAR_LIPOPROTEIN"/>
    <property type="match status" value="1"/>
</dbReference>
<reference evidence="1" key="1">
    <citation type="submission" date="2022-07" db="EMBL/GenBank/DDBJ databases">
        <title>Description and genome-wide analysis of Profundicola chukchiensis gen. nov., sp. nov., marine bacteria isolated from bottom sediments of the Chukchi Sea.</title>
        <authorList>
            <person name="Romanenko L."/>
            <person name="Otstavnykh N."/>
            <person name="Kurilenko V."/>
            <person name="Eremeev V."/>
            <person name="Velansky P."/>
            <person name="Mikhailov V."/>
            <person name="Isaeva M."/>
        </authorList>
    </citation>
    <scope>NUCLEOTIDE SEQUENCE</scope>
    <source>
        <strain evidence="1">KMM 9713</strain>
    </source>
</reference>
<organism evidence="1 2">
    <name type="scientific">Profundicola chukchiensis</name>
    <dbReference type="NCBI Taxonomy" id="2961959"/>
    <lineage>
        <taxon>Bacteria</taxon>
        <taxon>Pseudomonadati</taxon>
        <taxon>Bacteroidota</taxon>
        <taxon>Flavobacteriia</taxon>
        <taxon>Flavobacteriales</taxon>
        <taxon>Weeksellaceae</taxon>
        <taxon>Profundicola</taxon>
    </lineage>
</organism>
<comment type="caution">
    <text evidence="1">The sequence shown here is derived from an EMBL/GenBank/DDBJ whole genome shotgun (WGS) entry which is preliminary data.</text>
</comment>
<dbReference type="Proteomes" id="UP001152599">
    <property type="component" value="Unassembled WGS sequence"/>
</dbReference>
<proteinExistence type="predicted"/>
<dbReference type="RefSeq" id="WP_304420496.1">
    <property type="nucleotide sequence ID" value="NZ_JANCMU010000002.1"/>
</dbReference>
<gene>
    <name evidence="1" type="ORF">NMK71_06085</name>
</gene>
<name>A0A9X4RUS6_9FLAO</name>
<evidence type="ECO:0000313" key="1">
    <source>
        <dbReference type="EMBL" id="MDG4945976.1"/>
    </source>
</evidence>
<evidence type="ECO:0008006" key="3">
    <source>
        <dbReference type="Google" id="ProtNLM"/>
    </source>
</evidence>
<protein>
    <recommendedName>
        <fullName evidence="3">Lipoprotein</fullName>
    </recommendedName>
</protein>